<dbReference type="GO" id="GO:0010824">
    <property type="term" value="P:regulation of centrosome duplication"/>
    <property type="evidence" value="ECO:0007669"/>
    <property type="project" value="TreeGrafter"/>
</dbReference>
<proteinExistence type="predicted"/>
<dbReference type="Proteomes" id="UP001165289">
    <property type="component" value="Unassembled WGS sequence"/>
</dbReference>
<reference evidence="2 3" key="1">
    <citation type="journal article" date="2023" name="BMC Biol.">
        <title>The compact genome of the sponge Oopsacas minuta (Hexactinellida) is lacking key metazoan core genes.</title>
        <authorList>
            <person name="Santini S."/>
            <person name="Schenkelaars Q."/>
            <person name="Jourda C."/>
            <person name="Duchesne M."/>
            <person name="Belahbib H."/>
            <person name="Rocher C."/>
            <person name="Selva M."/>
            <person name="Riesgo A."/>
            <person name="Vervoort M."/>
            <person name="Leys S.P."/>
            <person name="Kodjabachian L."/>
            <person name="Le Bivic A."/>
            <person name="Borchiellini C."/>
            <person name="Claverie J.M."/>
            <person name="Renard E."/>
        </authorList>
    </citation>
    <scope>NUCLEOTIDE SEQUENCE [LARGE SCALE GENOMIC DNA]</scope>
    <source>
        <strain evidence="2">SPO-2</strain>
    </source>
</reference>
<dbReference type="GO" id="GO:0035735">
    <property type="term" value="P:intraciliary transport involved in cilium assembly"/>
    <property type="evidence" value="ECO:0007669"/>
    <property type="project" value="InterPro"/>
</dbReference>
<comment type="caution">
    <text evidence="2">The sequence shown here is derived from an EMBL/GenBank/DDBJ whole genome shotgun (WGS) entry which is preliminary data.</text>
</comment>
<gene>
    <name evidence="2" type="ORF">LOD99_5671</name>
</gene>
<evidence type="ECO:0000313" key="2">
    <source>
        <dbReference type="EMBL" id="KAI6651094.1"/>
    </source>
</evidence>
<dbReference type="GO" id="GO:0005929">
    <property type="term" value="C:cilium"/>
    <property type="evidence" value="ECO:0007669"/>
    <property type="project" value="GOC"/>
</dbReference>
<dbReference type="EMBL" id="JAKMXF010000308">
    <property type="protein sequence ID" value="KAI6651094.1"/>
    <property type="molecule type" value="Genomic_DNA"/>
</dbReference>
<sequence length="390" mass="46274">MLSKICNYLVGFHRQIRLLDTLLNEKEVILNLCQDLSIVVEKLKRRYKDLNPSRSLTQGKTNAADIALFKELTIKSMEPQIEKLILKHKREIQEMESSHSIELSNIQFHLRNTYEDKIKSINERNILEVMKSRSLMKNELLHVVQETLEQQEQRDTCRQIQLLDKFKPLKSNVYLLRSEITTLRENFMRNSAIFLSMFRSSYLNITEVIEMSYISNEKKFRDQWLHELETVKNEVGIKFAIEFDEKELLIIKSLKKNHEEEIEIIIENLENRFNDERKRNQFLHNESISNLKYHYENKISRLVQTNVHIESKFSDLSARFQKLNEDYIQTKDELGSLLEKNSLLHSELALKLNTHVGFESLDYSPEGFSALVMENSHLKHYIKELDIKTI</sequence>
<feature type="coiled-coil region" evidence="1">
    <location>
        <begin position="259"/>
        <end position="286"/>
    </location>
</feature>
<keyword evidence="1" id="KW-0175">Coiled coil</keyword>
<keyword evidence="3" id="KW-1185">Reference proteome</keyword>
<dbReference type="InterPro" id="IPR030465">
    <property type="entry name" value="CEP131"/>
</dbReference>
<accession>A0AAV7JRD2</accession>
<protein>
    <submittedName>
        <fullName evidence="2">Uncharacterized protein</fullName>
    </submittedName>
</protein>
<dbReference type="PANTHER" id="PTHR31540">
    <property type="entry name" value="CENTROSOMAL PROTEIN OF 131 KDA"/>
    <property type="match status" value="1"/>
</dbReference>
<dbReference type="PANTHER" id="PTHR31540:SF1">
    <property type="entry name" value="CENTROSOMAL PROTEIN OF 131 KDA"/>
    <property type="match status" value="1"/>
</dbReference>
<evidence type="ECO:0000313" key="3">
    <source>
        <dbReference type="Proteomes" id="UP001165289"/>
    </source>
</evidence>
<dbReference type="GO" id="GO:0034451">
    <property type="term" value="C:centriolar satellite"/>
    <property type="evidence" value="ECO:0007669"/>
    <property type="project" value="TreeGrafter"/>
</dbReference>
<dbReference type="AlphaFoldDB" id="A0AAV7JRD2"/>
<name>A0AAV7JRD2_9METZ</name>
<evidence type="ECO:0000256" key="1">
    <source>
        <dbReference type="SAM" id="Coils"/>
    </source>
</evidence>
<organism evidence="2 3">
    <name type="scientific">Oopsacas minuta</name>
    <dbReference type="NCBI Taxonomy" id="111878"/>
    <lineage>
        <taxon>Eukaryota</taxon>
        <taxon>Metazoa</taxon>
        <taxon>Porifera</taxon>
        <taxon>Hexactinellida</taxon>
        <taxon>Hexasterophora</taxon>
        <taxon>Lyssacinosida</taxon>
        <taxon>Leucopsacidae</taxon>
        <taxon>Oopsacas</taxon>
    </lineage>
</organism>